<comment type="catalytic activity">
    <reaction evidence="8">
        <text>L-tyrosyl-[protein] + ATP = O-phospho-L-tyrosyl-[protein] + ADP + H(+)</text>
        <dbReference type="Rhea" id="RHEA:10596"/>
        <dbReference type="Rhea" id="RHEA-COMP:10136"/>
        <dbReference type="Rhea" id="RHEA-COMP:20101"/>
        <dbReference type="ChEBI" id="CHEBI:15378"/>
        <dbReference type="ChEBI" id="CHEBI:30616"/>
        <dbReference type="ChEBI" id="CHEBI:46858"/>
        <dbReference type="ChEBI" id="CHEBI:61978"/>
        <dbReference type="ChEBI" id="CHEBI:456216"/>
        <dbReference type="EC" id="2.7.10.2"/>
    </reaction>
</comment>
<keyword evidence="7" id="KW-0829">Tyrosine-protein kinase</keyword>
<dbReference type="SUPFAM" id="SSF52540">
    <property type="entry name" value="P-loop containing nucleoside triphosphate hydrolases"/>
    <property type="match status" value="1"/>
</dbReference>
<dbReference type="CDD" id="cd05387">
    <property type="entry name" value="BY-kinase"/>
    <property type="match status" value="1"/>
</dbReference>
<dbReference type="PANTHER" id="PTHR32309:SF13">
    <property type="entry name" value="FERRIC ENTEROBACTIN TRANSPORT PROTEIN FEPE"/>
    <property type="match status" value="1"/>
</dbReference>
<evidence type="ECO:0000256" key="7">
    <source>
        <dbReference type="ARBA" id="ARBA00023137"/>
    </source>
</evidence>
<keyword evidence="5" id="KW-0418">Kinase</keyword>
<evidence type="ECO:0000256" key="1">
    <source>
        <dbReference type="ARBA" id="ARBA00007316"/>
    </source>
</evidence>
<dbReference type="InterPro" id="IPR027417">
    <property type="entry name" value="P-loop_NTPase"/>
</dbReference>
<keyword evidence="3" id="KW-0808">Transferase</keyword>
<dbReference type="Gene3D" id="3.40.50.300">
    <property type="entry name" value="P-loop containing nucleotide triphosphate hydrolases"/>
    <property type="match status" value="1"/>
</dbReference>
<evidence type="ECO:0000256" key="2">
    <source>
        <dbReference type="ARBA" id="ARBA00011903"/>
    </source>
</evidence>
<dbReference type="InterPro" id="IPR005702">
    <property type="entry name" value="Wzc-like_C"/>
</dbReference>
<keyword evidence="12" id="KW-1185">Reference proteome</keyword>
<proteinExistence type="inferred from homology"/>
<feature type="domain" description="AAA" evidence="10">
    <location>
        <begin position="128"/>
        <end position="272"/>
    </location>
</feature>
<dbReference type="PANTHER" id="PTHR32309">
    <property type="entry name" value="TYROSINE-PROTEIN KINASE"/>
    <property type="match status" value="1"/>
</dbReference>
<comment type="similarity">
    <text evidence="1">Belongs to the CpsD/CapB family.</text>
</comment>
<evidence type="ECO:0000256" key="9">
    <source>
        <dbReference type="SAM" id="MobiDB-lite"/>
    </source>
</evidence>
<gene>
    <name evidence="11" type="ORF">PBT88_08415</name>
</gene>
<feature type="region of interest" description="Disordered" evidence="9">
    <location>
        <begin position="1"/>
        <end position="25"/>
    </location>
</feature>
<evidence type="ECO:0000259" key="10">
    <source>
        <dbReference type="Pfam" id="PF13614"/>
    </source>
</evidence>
<protein>
    <recommendedName>
        <fullName evidence="2">non-specific protein-tyrosine kinase</fullName>
        <ecNumber evidence="2">2.7.10.2</ecNumber>
    </recommendedName>
</protein>
<organism evidence="11 12">
    <name type="scientific">Sphingomonas abietis</name>
    <dbReference type="NCBI Taxonomy" id="3012344"/>
    <lineage>
        <taxon>Bacteria</taxon>
        <taxon>Pseudomonadati</taxon>
        <taxon>Pseudomonadota</taxon>
        <taxon>Alphaproteobacteria</taxon>
        <taxon>Sphingomonadales</taxon>
        <taxon>Sphingomonadaceae</taxon>
        <taxon>Sphingomonas</taxon>
    </lineage>
</organism>
<evidence type="ECO:0000256" key="8">
    <source>
        <dbReference type="ARBA" id="ARBA00051245"/>
    </source>
</evidence>
<reference evidence="11 12" key="1">
    <citation type="submission" date="2022-12" db="EMBL/GenBank/DDBJ databases">
        <title>Sphingomonas abieness sp. nov., an endophytic bacterium isolated from Abies koreana.</title>
        <authorList>
            <person name="Jiang L."/>
            <person name="Lee J."/>
        </authorList>
    </citation>
    <scope>NUCLEOTIDE SEQUENCE [LARGE SCALE GENOMIC DNA]</scope>
    <source>
        <strain evidence="12">PAMB 00755</strain>
    </source>
</reference>
<keyword evidence="6" id="KW-0067">ATP-binding</keyword>
<evidence type="ECO:0000256" key="3">
    <source>
        <dbReference type="ARBA" id="ARBA00022679"/>
    </source>
</evidence>
<keyword evidence="4" id="KW-0547">Nucleotide-binding</keyword>
<dbReference type="Pfam" id="PF13614">
    <property type="entry name" value="AAA_31"/>
    <property type="match status" value="1"/>
</dbReference>
<evidence type="ECO:0000256" key="6">
    <source>
        <dbReference type="ARBA" id="ARBA00022840"/>
    </source>
</evidence>
<dbReference type="EMBL" id="CP115174">
    <property type="protein sequence ID" value="WBO24117.1"/>
    <property type="molecule type" value="Genomic_DNA"/>
</dbReference>
<evidence type="ECO:0000313" key="11">
    <source>
        <dbReference type="EMBL" id="WBO24117.1"/>
    </source>
</evidence>
<evidence type="ECO:0000256" key="5">
    <source>
        <dbReference type="ARBA" id="ARBA00022777"/>
    </source>
</evidence>
<accession>A0ABY7NRD8</accession>
<dbReference type="EC" id="2.7.10.2" evidence="2"/>
<dbReference type="InterPro" id="IPR025669">
    <property type="entry name" value="AAA_dom"/>
</dbReference>
<dbReference type="Proteomes" id="UP001210865">
    <property type="component" value="Chromosome"/>
</dbReference>
<evidence type="ECO:0000256" key="4">
    <source>
        <dbReference type="ARBA" id="ARBA00022741"/>
    </source>
</evidence>
<dbReference type="RefSeq" id="WP_270078746.1">
    <property type="nucleotide sequence ID" value="NZ_CP115174.1"/>
</dbReference>
<evidence type="ECO:0000313" key="12">
    <source>
        <dbReference type="Proteomes" id="UP001210865"/>
    </source>
</evidence>
<name>A0ABY7NRD8_9SPHN</name>
<dbReference type="InterPro" id="IPR050445">
    <property type="entry name" value="Bact_polysacc_biosynth/exp"/>
</dbReference>
<sequence>MSKHTPIAPDPEGNGRPKGPRGPSLVERAANVYDFGEKLRGPGQPEAVPQPVPPAAPVSFAPAAQPVVAPAWQGPAATPRFGRIAMDDLRDGGFIVPDSGATALAEEFRIVKRQLLRGMDETPTGRTILIGSARPDEGKTFCAINLALSLAAEKDAEVILIDADVAKPEILSTLGLEGGPGLIDAIADAGIDVEGCIIRTDIPGLSVLPAGRQTNEATELLASARTTQVLERLRTRDPRRIILFDSPPALAASPASVLAMHAGQLLFVVRAEKTGETELREALELLSACPKPQLLLNGVEFGGSSRRFGRYYGLQG</sequence>